<dbReference type="InterPro" id="IPR016818">
    <property type="entry name" value="NOSIP"/>
</dbReference>
<feature type="compositionally biased region" description="Pro residues" evidence="4">
    <location>
        <begin position="74"/>
        <end position="89"/>
    </location>
</feature>
<dbReference type="Pfam" id="PF15906">
    <property type="entry name" value="zf-NOSIP"/>
    <property type="match status" value="1"/>
</dbReference>
<dbReference type="SUPFAM" id="SSF57850">
    <property type="entry name" value="RING/U-box"/>
    <property type="match status" value="1"/>
</dbReference>
<dbReference type="InterPro" id="IPR031790">
    <property type="entry name" value="Znf-NOSIP"/>
</dbReference>
<sequence>NSILPTTTRKRKGSTLTNTSLENGRAPKTEPTKRGRKGTKNLPPLPSTDDKEWAPGPEKRPAKSTTKKQNKQTLPPPPASLPPPSPCPSLPTSTTSILNTLLQLPANQPKQRTNETNLIKTIHQPPSFMTRHSKNSTANAVYTYHEKHKDSSTGGYGTTQMRLSKDAIKEFDCCNLTLQPCIDPVITKDGYLFDKQAILGEKFIFCMT</sequence>
<dbReference type="InterPro" id="IPR013083">
    <property type="entry name" value="Znf_RING/FYVE/PHD"/>
</dbReference>
<dbReference type="PANTHER" id="PTHR13063">
    <property type="entry name" value="ENOS INTERACTING PROTEIN"/>
    <property type="match status" value="1"/>
</dbReference>
<feature type="domain" description="Nitric oxide synthase-interacting protein zinc-finger" evidence="5">
    <location>
        <begin position="132"/>
        <end position="199"/>
    </location>
</feature>
<evidence type="ECO:0000256" key="3">
    <source>
        <dbReference type="ARBA" id="ARBA00023242"/>
    </source>
</evidence>
<comment type="subcellular location">
    <subcellularLocation>
        <location evidence="1">Nucleus</location>
    </subcellularLocation>
</comment>
<dbReference type="GO" id="GO:0061630">
    <property type="term" value="F:ubiquitin protein ligase activity"/>
    <property type="evidence" value="ECO:0007669"/>
    <property type="project" value="InterPro"/>
</dbReference>
<comment type="caution">
    <text evidence="6">The sequence shown here is derived from an EMBL/GenBank/DDBJ whole genome shotgun (WGS) entry which is preliminary data.</text>
</comment>
<organism evidence="6 7">
    <name type="scientific">Rotaria magnacalcarata</name>
    <dbReference type="NCBI Taxonomy" id="392030"/>
    <lineage>
        <taxon>Eukaryota</taxon>
        <taxon>Metazoa</taxon>
        <taxon>Spiralia</taxon>
        <taxon>Gnathifera</taxon>
        <taxon>Rotifera</taxon>
        <taxon>Eurotatoria</taxon>
        <taxon>Bdelloidea</taxon>
        <taxon>Philodinida</taxon>
        <taxon>Philodinidae</taxon>
        <taxon>Rotaria</taxon>
    </lineage>
</organism>
<reference evidence="6" key="1">
    <citation type="submission" date="2021-02" db="EMBL/GenBank/DDBJ databases">
        <authorList>
            <person name="Nowell W R."/>
        </authorList>
    </citation>
    <scope>NUCLEOTIDE SEQUENCE</scope>
</reference>
<dbReference type="GO" id="GO:0005634">
    <property type="term" value="C:nucleus"/>
    <property type="evidence" value="ECO:0007669"/>
    <property type="project" value="UniProtKB-SubCell"/>
</dbReference>
<protein>
    <recommendedName>
        <fullName evidence="5">Nitric oxide synthase-interacting protein zinc-finger domain-containing protein</fullName>
    </recommendedName>
</protein>
<keyword evidence="3" id="KW-0539">Nucleus</keyword>
<dbReference type="AlphaFoldDB" id="A0A8S3IXD6"/>
<proteinExistence type="inferred from homology"/>
<evidence type="ECO:0000313" key="6">
    <source>
        <dbReference type="EMBL" id="CAF5208334.1"/>
    </source>
</evidence>
<gene>
    <name evidence="6" type="ORF">GIL414_LOCUS78918</name>
</gene>
<dbReference type="EMBL" id="CAJOBJ010351080">
    <property type="protein sequence ID" value="CAF5208334.1"/>
    <property type="molecule type" value="Genomic_DNA"/>
</dbReference>
<feature type="non-terminal residue" evidence="6">
    <location>
        <position position="208"/>
    </location>
</feature>
<accession>A0A8S3IXD6</accession>
<dbReference type="PANTHER" id="PTHR13063:SF10">
    <property type="entry name" value="NITRIC OXIDE SYNTHASE-INTERACTING PROTEIN"/>
    <property type="match status" value="1"/>
</dbReference>
<name>A0A8S3IXD6_9BILA</name>
<evidence type="ECO:0000256" key="4">
    <source>
        <dbReference type="SAM" id="MobiDB-lite"/>
    </source>
</evidence>
<evidence type="ECO:0000313" key="7">
    <source>
        <dbReference type="Proteomes" id="UP000681720"/>
    </source>
</evidence>
<dbReference type="Proteomes" id="UP000681720">
    <property type="component" value="Unassembled WGS sequence"/>
</dbReference>
<evidence type="ECO:0000256" key="1">
    <source>
        <dbReference type="ARBA" id="ARBA00004123"/>
    </source>
</evidence>
<evidence type="ECO:0000259" key="5">
    <source>
        <dbReference type="Pfam" id="PF15906"/>
    </source>
</evidence>
<dbReference type="Gene3D" id="3.30.40.10">
    <property type="entry name" value="Zinc/RING finger domain, C3HC4 (zinc finger)"/>
    <property type="match status" value="1"/>
</dbReference>
<evidence type="ECO:0000256" key="2">
    <source>
        <dbReference type="ARBA" id="ARBA00008126"/>
    </source>
</evidence>
<comment type="similarity">
    <text evidence="2">Belongs to the NOSIP family.</text>
</comment>
<feature type="region of interest" description="Disordered" evidence="4">
    <location>
        <begin position="1"/>
        <end position="94"/>
    </location>
</feature>
<feature type="compositionally biased region" description="Basic and acidic residues" evidence="4">
    <location>
        <begin position="48"/>
        <end position="61"/>
    </location>
</feature>